<dbReference type="InterPro" id="IPR012257">
    <property type="entry name" value="Glc_ox_4Fe-4S"/>
</dbReference>
<keyword evidence="5 6" id="KW-0411">Iron-sulfur</keyword>
<evidence type="ECO:0000313" key="9">
    <source>
        <dbReference type="Proteomes" id="UP000535937"/>
    </source>
</evidence>
<comment type="caution">
    <text evidence="8">The sequence shown here is derived from an EMBL/GenBank/DDBJ whole genome shotgun (WGS) entry which is preliminary data.</text>
</comment>
<dbReference type="PANTHER" id="PTHR32479:SF17">
    <property type="entry name" value="GLYCOLATE OXIDASE IRON-SULFUR SUBUNIT"/>
    <property type="match status" value="1"/>
</dbReference>
<proteinExistence type="predicted"/>
<dbReference type="GO" id="GO:0019154">
    <property type="term" value="F:glycolate dehydrogenase activity"/>
    <property type="evidence" value="ECO:0007669"/>
    <property type="project" value="UniProtKB-EC"/>
</dbReference>
<organism evidence="8 9">
    <name type="scientific">Microbulbifer rhizosphaerae</name>
    <dbReference type="NCBI Taxonomy" id="1562603"/>
    <lineage>
        <taxon>Bacteria</taxon>
        <taxon>Pseudomonadati</taxon>
        <taxon>Pseudomonadota</taxon>
        <taxon>Gammaproteobacteria</taxon>
        <taxon>Cellvibrionales</taxon>
        <taxon>Microbulbiferaceae</taxon>
        <taxon>Microbulbifer</taxon>
    </lineage>
</organism>
<dbReference type="InterPro" id="IPR004017">
    <property type="entry name" value="Cys_rich_dom"/>
</dbReference>
<dbReference type="Pfam" id="PF02754">
    <property type="entry name" value="CCG"/>
    <property type="match status" value="2"/>
</dbReference>
<dbReference type="InterPro" id="IPR017900">
    <property type="entry name" value="4Fe4S_Fe_S_CS"/>
</dbReference>
<evidence type="ECO:0000256" key="5">
    <source>
        <dbReference type="ARBA" id="ARBA00023014"/>
    </source>
</evidence>
<evidence type="ECO:0000256" key="3">
    <source>
        <dbReference type="ARBA" id="ARBA00022737"/>
    </source>
</evidence>
<evidence type="ECO:0000256" key="2">
    <source>
        <dbReference type="ARBA" id="ARBA00022723"/>
    </source>
</evidence>
<comment type="cofactor">
    <cofactor evidence="6">
        <name>[4Fe-4S] cluster</name>
        <dbReference type="ChEBI" id="CHEBI:49883"/>
    </cofactor>
    <text evidence="6">Binds 2 [4Fe-4S] clusters.</text>
</comment>
<keyword evidence="6" id="KW-0249">Electron transport</keyword>
<keyword evidence="9" id="KW-1185">Reference proteome</keyword>
<protein>
    <recommendedName>
        <fullName evidence="6">Glycolate oxidase iron-sulfur subunit</fullName>
        <ecNumber evidence="6">1.1.99.14</ecNumber>
    </recommendedName>
</protein>
<evidence type="ECO:0000256" key="4">
    <source>
        <dbReference type="ARBA" id="ARBA00023004"/>
    </source>
</evidence>
<reference evidence="8 9" key="1">
    <citation type="submission" date="2020-08" db="EMBL/GenBank/DDBJ databases">
        <title>Genomic Encyclopedia of Type Strains, Phase III (KMG-III): the genomes of soil and plant-associated and newly described type strains.</title>
        <authorList>
            <person name="Whitman W."/>
        </authorList>
    </citation>
    <scope>NUCLEOTIDE SEQUENCE [LARGE SCALE GENOMIC DNA]</scope>
    <source>
        <strain evidence="8 9">CECT 8799</strain>
    </source>
</reference>
<dbReference type="RefSeq" id="WP_183457716.1">
    <property type="nucleotide sequence ID" value="NZ_JACHWZ010000004.1"/>
</dbReference>
<dbReference type="InterPro" id="IPR009051">
    <property type="entry name" value="Helical_ferredxn"/>
</dbReference>
<keyword evidence="6" id="KW-0813">Transport</keyword>
<evidence type="ECO:0000256" key="1">
    <source>
        <dbReference type="ARBA" id="ARBA00022485"/>
    </source>
</evidence>
<accession>A0A7W4Z8A6</accession>
<feature type="domain" description="4Fe-4S ferredoxin-type" evidence="7">
    <location>
        <begin position="16"/>
        <end position="45"/>
    </location>
</feature>
<dbReference type="PANTHER" id="PTHR32479">
    <property type="entry name" value="GLYCOLATE OXIDASE IRON-SULFUR SUBUNIT"/>
    <property type="match status" value="1"/>
</dbReference>
<dbReference type="Proteomes" id="UP000535937">
    <property type="component" value="Unassembled WGS sequence"/>
</dbReference>
<keyword evidence="3" id="KW-0677">Repeat</keyword>
<comment type="catalytic activity">
    <reaction evidence="6">
        <text>(R)-lactate + A = pyruvate + AH2</text>
        <dbReference type="Rhea" id="RHEA:15089"/>
        <dbReference type="ChEBI" id="CHEBI:13193"/>
        <dbReference type="ChEBI" id="CHEBI:15361"/>
        <dbReference type="ChEBI" id="CHEBI:16004"/>
        <dbReference type="ChEBI" id="CHEBI:17499"/>
    </reaction>
</comment>
<name>A0A7W4Z8A6_9GAMM</name>
<dbReference type="GO" id="GO:0046872">
    <property type="term" value="F:metal ion binding"/>
    <property type="evidence" value="ECO:0007669"/>
    <property type="project" value="UniProtKB-UniRule"/>
</dbReference>
<dbReference type="Pfam" id="PF13183">
    <property type="entry name" value="Fer4_8"/>
    <property type="match status" value="1"/>
</dbReference>
<comment type="catalytic activity">
    <reaction evidence="6">
        <text>glycolate + A = glyoxylate + AH2</text>
        <dbReference type="Rhea" id="RHEA:21264"/>
        <dbReference type="ChEBI" id="CHEBI:13193"/>
        <dbReference type="ChEBI" id="CHEBI:17499"/>
        <dbReference type="ChEBI" id="CHEBI:29805"/>
        <dbReference type="ChEBI" id="CHEBI:36655"/>
        <dbReference type="EC" id="1.1.99.14"/>
    </reaction>
</comment>
<dbReference type="AlphaFoldDB" id="A0A7W4Z8A6"/>
<sequence length="415" mass="45293">MQVKLLDGLLEESDAQRAEQVLNACVHCGFCTATCPTYLLAGNELDSPRGRIYLIKEMLETGSAGELTRTHLDRCVTCRSCETTCPSGVEYHKLVAIGRATSERLAPRNVFQRGLRVALRKLMLSPRLFGGLLAVGRFVSPLMPASLRRVYFPSRKGARPLPGKPVGARTAAVILLPGCVQPSLRPEIDTAFARILGFFGVPLLQPAAAGCCGAVSQHTSAEEEARDLARRNIDCWWKLVQNREVRAIVSTATGCGAQLHDYPLLLADDPHYAARAQALNQLMRDPVELLEELLQEKSLRLPADALIGSFAFHCPCTLQHGLGLNGRVERLLAGFGLDLPQINDAHLCCGSAGTYSILQRKFSQALRRRKLANLQASEPQTILTANIGCLLHLQGGTETPVRHWLELVAEALPND</sequence>
<dbReference type="PROSITE" id="PS00198">
    <property type="entry name" value="4FE4S_FER_1"/>
    <property type="match status" value="1"/>
</dbReference>
<feature type="domain" description="4Fe-4S ferredoxin-type" evidence="7">
    <location>
        <begin position="65"/>
        <end position="89"/>
    </location>
</feature>
<dbReference type="PIRSF" id="PIRSF000139">
    <property type="entry name" value="Glc_ox_4Fe-4S"/>
    <property type="match status" value="1"/>
</dbReference>
<keyword evidence="1 6" id="KW-0004">4Fe-4S</keyword>
<evidence type="ECO:0000256" key="6">
    <source>
        <dbReference type="PIRNR" id="PIRNR000139"/>
    </source>
</evidence>
<dbReference type="PROSITE" id="PS51379">
    <property type="entry name" value="4FE4S_FER_2"/>
    <property type="match status" value="2"/>
</dbReference>
<evidence type="ECO:0000259" key="7">
    <source>
        <dbReference type="PROSITE" id="PS51379"/>
    </source>
</evidence>
<dbReference type="SUPFAM" id="SSF54862">
    <property type="entry name" value="4Fe-4S ferredoxins"/>
    <property type="match status" value="1"/>
</dbReference>
<gene>
    <name evidence="8" type="ORF">FHS09_001202</name>
</gene>
<comment type="function">
    <text evidence="6">Component of a complex that catalyzes the oxidation of glycolate to glyoxylate.</text>
</comment>
<dbReference type="NCBIfam" id="NF008434">
    <property type="entry name" value="PRK11274.1"/>
    <property type="match status" value="1"/>
</dbReference>
<keyword evidence="4 6" id="KW-0408">Iron</keyword>
<dbReference type="InterPro" id="IPR017896">
    <property type="entry name" value="4Fe4S_Fe-S-bd"/>
</dbReference>
<dbReference type="EMBL" id="JACHWZ010000004">
    <property type="protein sequence ID" value="MBB3060387.1"/>
    <property type="molecule type" value="Genomic_DNA"/>
</dbReference>
<evidence type="ECO:0000313" key="8">
    <source>
        <dbReference type="EMBL" id="MBB3060387.1"/>
    </source>
</evidence>
<keyword evidence="2 6" id="KW-0479">Metal-binding</keyword>
<dbReference type="GO" id="GO:0051539">
    <property type="term" value="F:4 iron, 4 sulfur cluster binding"/>
    <property type="evidence" value="ECO:0007669"/>
    <property type="project" value="UniProtKB-UniRule"/>
</dbReference>
<dbReference type="EC" id="1.1.99.14" evidence="6"/>
<dbReference type="Gene3D" id="1.10.1060.10">
    <property type="entry name" value="Alpha-helical ferredoxin"/>
    <property type="match status" value="1"/>
</dbReference>